<name>A0ABU1GD73_9GAMM</name>
<evidence type="ECO:0000313" key="2">
    <source>
        <dbReference type="EMBL" id="MDR5875439.1"/>
    </source>
</evidence>
<keyword evidence="1" id="KW-0812">Transmembrane</keyword>
<keyword evidence="1" id="KW-0472">Membrane</keyword>
<protein>
    <submittedName>
        <fullName evidence="2">Type II secretion system protein</fullName>
    </submittedName>
</protein>
<dbReference type="InterPro" id="IPR012902">
    <property type="entry name" value="N_methyl_site"/>
</dbReference>
<reference evidence="2 3" key="1">
    <citation type="submission" date="2023-04" db="EMBL/GenBank/DDBJ databases">
        <title>A long-awaited taxogenomic arrangement of the family Halomonadaceae.</title>
        <authorList>
            <person name="De La Haba R."/>
            <person name="Chuvochina M."/>
            <person name="Wittouck S."/>
            <person name="Arahal D.R."/>
            <person name="Sanchez-Porro C."/>
            <person name="Hugenholtz P."/>
            <person name="Ventosa A."/>
        </authorList>
    </citation>
    <scope>NUCLEOTIDE SEQUENCE [LARGE SCALE GENOMIC DNA]</scope>
    <source>
        <strain evidence="2 3">DSM 18042</strain>
    </source>
</reference>
<proteinExistence type="predicted"/>
<dbReference type="RefSeq" id="WP_230447147.1">
    <property type="nucleotide sequence ID" value="NZ_JARWAI010000007.1"/>
</dbReference>
<dbReference type="Proteomes" id="UP001269267">
    <property type="component" value="Unassembled WGS sequence"/>
</dbReference>
<accession>A0ABU1GD73</accession>
<gene>
    <name evidence="2" type="ORF">QC815_10945</name>
</gene>
<comment type="caution">
    <text evidence="2">The sequence shown here is derived from an EMBL/GenBank/DDBJ whole genome shotgun (WGS) entry which is preliminary data.</text>
</comment>
<dbReference type="EMBL" id="JARWAI010000007">
    <property type="protein sequence ID" value="MDR5875439.1"/>
    <property type="molecule type" value="Genomic_DNA"/>
</dbReference>
<evidence type="ECO:0000313" key="3">
    <source>
        <dbReference type="Proteomes" id="UP001269267"/>
    </source>
</evidence>
<evidence type="ECO:0000256" key="1">
    <source>
        <dbReference type="SAM" id="Phobius"/>
    </source>
</evidence>
<dbReference type="PROSITE" id="PS00409">
    <property type="entry name" value="PROKAR_NTER_METHYL"/>
    <property type="match status" value="1"/>
</dbReference>
<sequence length="379" mass="39264">MNATSRAEGGYSLLELSVVLAVLGLMAVGFVSYWAASERAEIASDQQAMMTRAEQSLVGFLYARSRLPCPDTDGDGQENCSGGYQKGFLPWRTLGLPVLGAETLRYGVYRDSANGLDLAREAQRFAPLLIEGSASSSANLVDTCYALDVIAEQRVNASDSARLHVGDGTTERNVAYALASPGATDRDGDGDVFDGRQSRLLPIFDRPTRPGSATYDDRVVAAGFEALGSFLNCGESLAAIGHTHFNAANASRMMAITLEDYTTLLRLQKDLADASLMSAGAGVASATGGAMASAGEVALSTAQAIGSYGALSPVIIPAVAAVVTNSISIATAAIGFADATAGVVAAEERVDRSVALQAQALTVAQDIEGNAKEADSRGF</sequence>
<keyword evidence="3" id="KW-1185">Reference proteome</keyword>
<organism evidence="2 3">
    <name type="scientific">Vreelandella gomseomensis</name>
    <dbReference type="NCBI Taxonomy" id="370766"/>
    <lineage>
        <taxon>Bacteria</taxon>
        <taxon>Pseudomonadati</taxon>
        <taxon>Pseudomonadota</taxon>
        <taxon>Gammaproteobacteria</taxon>
        <taxon>Oceanospirillales</taxon>
        <taxon>Halomonadaceae</taxon>
        <taxon>Vreelandella</taxon>
    </lineage>
</organism>
<dbReference type="NCBIfam" id="TIGR02532">
    <property type="entry name" value="IV_pilin_GFxxxE"/>
    <property type="match status" value="1"/>
</dbReference>
<keyword evidence="1" id="KW-1133">Transmembrane helix</keyword>
<feature type="transmembrane region" description="Helical" evidence="1">
    <location>
        <begin position="12"/>
        <end position="36"/>
    </location>
</feature>